<sequence length="199" mass="22252">MWICRAGFPPNPLVKADGKTNTSRIQKGQQGNIPRGDTWGNLGDGENIELASTKSKVALLDLFENVNTCASEAAMHTPVSRLLKALGLVMRTRCRYRLFQDDLQCWKHSRVRSWVRQGVWHLILEYSELKRENSPSSIPDVFSFLYIGDSRRYSVVQRIKCAVAAAAASTRLRIAPGTSQACAGYGVTEWEEITPHDLS</sequence>
<name>A0AAE1DSF8_9GAST</name>
<protein>
    <submittedName>
        <fullName evidence="1">Uncharacterized protein</fullName>
    </submittedName>
</protein>
<accession>A0AAE1DSF8</accession>
<organism evidence="1 2">
    <name type="scientific">Elysia crispata</name>
    <name type="common">lettuce slug</name>
    <dbReference type="NCBI Taxonomy" id="231223"/>
    <lineage>
        <taxon>Eukaryota</taxon>
        <taxon>Metazoa</taxon>
        <taxon>Spiralia</taxon>
        <taxon>Lophotrochozoa</taxon>
        <taxon>Mollusca</taxon>
        <taxon>Gastropoda</taxon>
        <taxon>Heterobranchia</taxon>
        <taxon>Euthyneura</taxon>
        <taxon>Panpulmonata</taxon>
        <taxon>Sacoglossa</taxon>
        <taxon>Placobranchoidea</taxon>
        <taxon>Plakobranchidae</taxon>
        <taxon>Elysia</taxon>
    </lineage>
</organism>
<dbReference type="EMBL" id="JAWDGP010002624">
    <property type="protein sequence ID" value="KAK3781366.1"/>
    <property type="molecule type" value="Genomic_DNA"/>
</dbReference>
<evidence type="ECO:0000313" key="1">
    <source>
        <dbReference type="EMBL" id="KAK3781366.1"/>
    </source>
</evidence>
<proteinExistence type="predicted"/>
<reference evidence="1" key="1">
    <citation type="journal article" date="2023" name="G3 (Bethesda)">
        <title>A reference genome for the long-term kleptoplast-retaining sea slug Elysia crispata morphotype clarki.</title>
        <authorList>
            <person name="Eastman K.E."/>
            <person name="Pendleton A.L."/>
            <person name="Shaikh M.A."/>
            <person name="Suttiyut T."/>
            <person name="Ogas R."/>
            <person name="Tomko P."/>
            <person name="Gavelis G."/>
            <person name="Widhalm J.R."/>
            <person name="Wisecaver J.H."/>
        </authorList>
    </citation>
    <scope>NUCLEOTIDE SEQUENCE</scope>
    <source>
        <strain evidence="1">ECLA1</strain>
    </source>
</reference>
<keyword evidence="2" id="KW-1185">Reference proteome</keyword>
<dbReference type="Proteomes" id="UP001283361">
    <property type="component" value="Unassembled WGS sequence"/>
</dbReference>
<comment type="caution">
    <text evidence="1">The sequence shown here is derived from an EMBL/GenBank/DDBJ whole genome shotgun (WGS) entry which is preliminary data.</text>
</comment>
<evidence type="ECO:0000313" key="2">
    <source>
        <dbReference type="Proteomes" id="UP001283361"/>
    </source>
</evidence>
<gene>
    <name evidence="1" type="ORF">RRG08_018992</name>
</gene>
<dbReference type="AlphaFoldDB" id="A0AAE1DSF8"/>